<dbReference type="EMBL" id="JAJJHW010000681">
    <property type="protein sequence ID" value="KAH8384684.1"/>
    <property type="molecule type" value="Genomic_DNA"/>
</dbReference>
<evidence type="ECO:0000256" key="4">
    <source>
        <dbReference type="ARBA" id="ARBA00016386"/>
    </source>
</evidence>
<organism evidence="14 15">
    <name type="scientific">Drosophila rubida</name>
    <dbReference type="NCBI Taxonomy" id="30044"/>
    <lineage>
        <taxon>Eukaryota</taxon>
        <taxon>Metazoa</taxon>
        <taxon>Ecdysozoa</taxon>
        <taxon>Arthropoda</taxon>
        <taxon>Hexapoda</taxon>
        <taxon>Insecta</taxon>
        <taxon>Pterygota</taxon>
        <taxon>Neoptera</taxon>
        <taxon>Endopterygota</taxon>
        <taxon>Diptera</taxon>
        <taxon>Brachycera</taxon>
        <taxon>Muscomorpha</taxon>
        <taxon>Ephydroidea</taxon>
        <taxon>Drosophilidae</taxon>
        <taxon>Drosophila</taxon>
    </lineage>
</organism>
<keyword evidence="8" id="KW-0249">Electron transport</keyword>
<evidence type="ECO:0000313" key="15">
    <source>
        <dbReference type="Proteomes" id="UP001200034"/>
    </source>
</evidence>
<dbReference type="Proteomes" id="UP001200034">
    <property type="component" value="Unassembled WGS sequence"/>
</dbReference>
<comment type="caution">
    <text evidence="14">The sequence shown here is derived from an EMBL/GenBank/DDBJ whole genome shotgun (WGS) entry which is preliminary data.</text>
</comment>
<dbReference type="InterPro" id="IPR016488">
    <property type="entry name" value="NADH_Ub_cplx-1_asu_su-6"/>
</dbReference>
<evidence type="ECO:0000313" key="14">
    <source>
        <dbReference type="EMBL" id="KAH8384684.1"/>
    </source>
</evidence>
<comment type="subunit">
    <text evidence="3">Mammalian complex I is composed of 45 different subunits.</text>
</comment>
<evidence type="ECO:0000256" key="10">
    <source>
        <dbReference type="ARBA" id="ARBA00023136"/>
    </source>
</evidence>
<evidence type="ECO:0000256" key="12">
    <source>
        <dbReference type="ARBA" id="ARBA00032352"/>
    </source>
</evidence>
<dbReference type="CDD" id="cd20266">
    <property type="entry name" value="Complex1_LYR_NDUFA6_LYRM6"/>
    <property type="match status" value="1"/>
</dbReference>
<evidence type="ECO:0000256" key="1">
    <source>
        <dbReference type="ARBA" id="ARBA00004443"/>
    </source>
</evidence>
<dbReference type="GO" id="GO:0005743">
    <property type="term" value="C:mitochondrial inner membrane"/>
    <property type="evidence" value="ECO:0007669"/>
    <property type="project" value="UniProtKB-SubCell"/>
</dbReference>
<accession>A0AAD4K825</accession>
<evidence type="ECO:0000256" key="11">
    <source>
        <dbReference type="ARBA" id="ARBA00030213"/>
    </source>
</evidence>
<evidence type="ECO:0000256" key="8">
    <source>
        <dbReference type="ARBA" id="ARBA00022982"/>
    </source>
</evidence>
<sequence length="147" mass="17505">MAGREVVKRAVQQVRPILSVNREEARKRALNLYKAWYRQIPYIVMDYDIPMSVEQCRAKLREQFIKNRSVTDIRVIDMLVIKVCPILPLLFIKETQLMNIQLLLQGQMELKESVEIWKQKGHIMRYWKESQDPKPTDFLSKFIQGIN</sequence>
<dbReference type="PIRSF" id="PIRSF006643">
    <property type="entry name" value="NDUA6"/>
    <property type="match status" value="1"/>
</dbReference>
<comment type="function">
    <text evidence="13">Accessory subunit of the mitochondrial membrane respiratory chain NADH dehydrogenase (Complex I), that is believed to be not involved in catalysis. Required for proper complex I assembly. Complex I functions in the transfer of electrons from NADH to the respiratory chain. The immediate electron acceptor for the enzyme is believed to be ubiquinone.</text>
</comment>
<dbReference type="AlphaFoldDB" id="A0AAD4K825"/>
<dbReference type="GO" id="GO:0006979">
    <property type="term" value="P:response to oxidative stress"/>
    <property type="evidence" value="ECO:0007669"/>
    <property type="project" value="TreeGrafter"/>
</dbReference>
<comment type="similarity">
    <text evidence="2">Belongs to the complex I LYR family.</text>
</comment>
<dbReference type="InterPro" id="IPR045299">
    <property type="entry name" value="Complex1_LYR_NDUFA6_LYRM6"/>
</dbReference>
<keyword evidence="10" id="KW-0472">Membrane</keyword>
<evidence type="ECO:0000256" key="2">
    <source>
        <dbReference type="ARBA" id="ARBA00009508"/>
    </source>
</evidence>
<gene>
    <name evidence="14" type="ORF">KR093_004807</name>
</gene>
<evidence type="ECO:0000256" key="7">
    <source>
        <dbReference type="ARBA" id="ARBA00022792"/>
    </source>
</evidence>
<protein>
    <recommendedName>
        <fullName evidence="4">NADH dehydrogenase [ubiquinone] 1 alpha subcomplex subunit 6</fullName>
    </recommendedName>
    <alternativeName>
        <fullName evidence="11">Complex I-B14</fullName>
    </alternativeName>
    <alternativeName>
        <fullName evidence="12">NADH-ubiquinone oxidoreductase B14 subunit</fullName>
    </alternativeName>
</protein>
<proteinExistence type="inferred from homology"/>
<dbReference type="GO" id="GO:0045271">
    <property type="term" value="C:respiratory chain complex I"/>
    <property type="evidence" value="ECO:0007669"/>
    <property type="project" value="InterPro"/>
</dbReference>
<evidence type="ECO:0000256" key="3">
    <source>
        <dbReference type="ARBA" id="ARBA00011790"/>
    </source>
</evidence>
<reference evidence="14" key="1">
    <citation type="journal article" date="2021" name="Mol. Ecol. Resour.">
        <title>Phylogenomic analyses of the genus Drosophila reveals genomic signals of climate adaptation.</title>
        <authorList>
            <person name="Li F."/>
            <person name="Rane R.V."/>
            <person name="Luria V."/>
            <person name="Xiong Z."/>
            <person name="Chen J."/>
            <person name="Li Z."/>
            <person name="Catullo R.A."/>
            <person name="Griffin P.C."/>
            <person name="Schiffer M."/>
            <person name="Pearce S."/>
            <person name="Lee S.F."/>
            <person name="McElroy K."/>
            <person name="Stocker A."/>
            <person name="Shirriffs J."/>
            <person name="Cockerell F."/>
            <person name="Coppin C."/>
            <person name="Sgro C.M."/>
            <person name="Karger A."/>
            <person name="Cain J.W."/>
            <person name="Weber J.A."/>
            <person name="Santpere G."/>
            <person name="Kirschner M.W."/>
            <person name="Hoffmann A.A."/>
            <person name="Oakeshott J.G."/>
            <person name="Zhang G."/>
        </authorList>
    </citation>
    <scope>NUCLEOTIDE SEQUENCE</scope>
    <source>
        <strain evidence="14">BGI-SZ-2011g</strain>
    </source>
</reference>
<keyword evidence="6" id="KW-0679">Respiratory chain</keyword>
<comment type="subcellular location">
    <subcellularLocation>
        <location evidence="1">Mitochondrion inner membrane</location>
        <topology evidence="1">Peripheral membrane protein</topology>
        <orientation evidence="1">Matrix side</orientation>
    </subcellularLocation>
</comment>
<name>A0AAD4K825_9MUSC</name>
<keyword evidence="5" id="KW-0813">Transport</keyword>
<evidence type="ECO:0000256" key="9">
    <source>
        <dbReference type="ARBA" id="ARBA00023128"/>
    </source>
</evidence>
<evidence type="ECO:0000256" key="13">
    <source>
        <dbReference type="ARBA" id="ARBA00046116"/>
    </source>
</evidence>
<dbReference type="PANTHER" id="PTHR12964">
    <property type="entry name" value="NADH-UBIQUINONE OXIDOREDUCTASE B14 SUBUNIT"/>
    <property type="match status" value="1"/>
</dbReference>
<evidence type="ECO:0000256" key="5">
    <source>
        <dbReference type="ARBA" id="ARBA00022448"/>
    </source>
</evidence>
<keyword evidence="15" id="KW-1185">Reference proteome</keyword>
<keyword evidence="9" id="KW-0496">Mitochondrion</keyword>
<keyword evidence="7" id="KW-0999">Mitochondrion inner membrane</keyword>
<dbReference type="PANTHER" id="PTHR12964:SF0">
    <property type="entry name" value="NADH DEHYDROGENASE [UBIQUINONE] 1 ALPHA SUBCOMPLEX SUBUNIT 6"/>
    <property type="match status" value="1"/>
</dbReference>
<evidence type="ECO:0000256" key="6">
    <source>
        <dbReference type="ARBA" id="ARBA00022660"/>
    </source>
</evidence>